<feature type="region of interest" description="Disordered" evidence="3">
    <location>
        <begin position="1"/>
        <end position="21"/>
    </location>
</feature>
<feature type="compositionally biased region" description="Basic and acidic residues" evidence="3">
    <location>
        <begin position="254"/>
        <end position="264"/>
    </location>
</feature>
<dbReference type="Proteomes" id="UP000598426">
    <property type="component" value="Unassembled WGS sequence"/>
</dbReference>
<sequence length="264" mass="28593">MPTSTSSGDALSPRRPRASREKTRPSIFWPLAAIVVPLVGLIFKIEIEGGEKLPRDGAFVLAPNHVSEIDPLVVAVAVWRLGRAPRFMAKESLFRVPVLGWVLRRTGMVPVSRATSTAAARATLESSETLVRHGRGVIVYPEGSLTREPELWPMRGKTGAVRLALAGGIPVIPMAQWGAQQVLPRYGKLKLWPLRRRVRVIVGDPVDLSAYTDAAASQTALVAATDVVMADIAGLLSRLRGEPAPATRWNPADHGQKETGRLES</sequence>
<evidence type="ECO:0000259" key="4">
    <source>
        <dbReference type="SMART" id="SM00563"/>
    </source>
</evidence>
<feature type="region of interest" description="Disordered" evidence="3">
    <location>
        <begin position="243"/>
        <end position="264"/>
    </location>
</feature>
<keyword evidence="6" id="KW-1185">Reference proteome</keyword>
<evidence type="ECO:0000256" key="3">
    <source>
        <dbReference type="SAM" id="MobiDB-lite"/>
    </source>
</evidence>
<evidence type="ECO:0000313" key="6">
    <source>
        <dbReference type="Proteomes" id="UP000598426"/>
    </source>
</evidence>
<proteinExistence type="predicted"/>
<dbReference type="PANTHER" id="PTHR10434:SF55">
    <property type="entry name" value="POSSIBLE ACYLTRANSFERASE"/>
    <property type="match status" value="1"/>
</dbReference>
<reference evidence="5 6" key="1">
    <citation type="submission" date="2020-09" db="EMBL/GenBank/DDBJ databases">
        <title>Isolation and identification of active actinomycetes.</title>
        <authorList>
            <person name="Li X."/>
        </authorList>
    </citation>
    <scope>NUCLEOTIDE SEQUENCE [LARGE SCALE GENOMIC DNA]</scope>
    <source>
        <strain evidence="5 6">NEAU-LLC</strain>
    </source>
</reference>
<dbReference type="GO" id="GO:0016746">
    <property type="term" value="F:acyltransferase activity"/>
    <property type="evidence" value="ECO:0007669"/>
    <property type="project" value="UniProtKB-KW"/>
</dbReference>
<keyword evidence="2 5" id="KW-0012">Acyltransferase</keyword>
<organism evidence="5 6">
    <name type="scientific">Microbacterium helvum</name>
    <dbReference type="NCBI Taxonomy" id="2773713"/>
    <lineage>
        <taxon>Bacteria</taxon>
        <taxon>Bacillati</taxon>
        <taxon>Actinomycetota</taxon>
        <taxon>Actinomycetes</taxon>
        <taxon>Micrococcales</taxon>
        <taxon>Microbacteriaceae</taxon>
        <taxon>Microbacterium</taxon>
    </lineage>
</organism>
<feature type="domain" description="Phospholipid/glycerol acyltransferase" evidence="4">
    <location>
        <begin position="59"/>
        <end position="179"/>
    </location>
</feature>
<protein>
    <submittedName>
        <fullName evidence="5">1-acyl-sn-glycerol-3-phosphate acyltransferase</fullName>
    </submittedName>
</protein>
<dbReference type="EMBL" id="JACXZS010000004">
    <property type="protein sequence ID" value="MBD3941584.1"/>
    <property type="molecule type" value="Genomic_DNA"/>
</dbReference>
<comment type="caution">
    <text evidence="5">The sequence shown here is derived from an EMBL/GenBank/DDBJ whole genome shotgun (WGS) entry which is preliminary data.</text>
</comment>
<gene>
    <name evidence="5" type="ORF">IF188_07730</name>
</gene>
<accession>A0ABR8NLN3</accession>
<evidence type="ECO:0000313" key="5">
    <source>
        <dbReference type="EMBL" id="MBD3941584.1"/>
    </source>
</evidence>
<dbReference type="Pfam" id="PF01553">
    <property type="entry name" value="Acyltransferase"/>
    <property type="match status" value="1"/>
</dbReference>
<dbReference type="CDD" id="cd07989">
    <property type="entry name" value="LPLAT_AGPAT-like"/>
    <property type="match status" value="1"/>
</dbReference>
<dbReference type="PANTHER" id="PTHR10434">
    <property type="entry name" value="1-ACYL-SN-GLYCEROL-3-PHOSPHATE ACYLTRANSFERASE"/>
    <property type="match status" value="1"/>
</dbReference>
<dbReference type="InterPro" id="IPR002123">
    <property type="entry name" value="Plipid/glycerol_acylTrfase"/>
</dbReference>
<dbReference type="SMART" id="SM00563">
    <property type="entry name" value="PlsC"/>
    <property type="match status" value="1"/>
</dbReference>
<name>A0ABR8NLN3_9MICO</name>
<evidence type="ECO:0000256" key="2">
    <source>
        <dbReference type="ARBA" id="ARBA00023315"/>
    </source>
</evidence>
<keyword evidence="1" id="KW-0808">Transferase</keyword>
<evidence type="ECO:0000256" key="1">
    <source>
        <dbReference type="ARBA" id="ARBA00022679"/>
    </source>
</evidence>
<dbReference type="SUPFAM" id="SSF69593">
    <property type="entry name" value="Glycerol-3-phosphate (1)-acyltransferase"/>
    <property type="match status" value="1"/>
</dbReference>